<keyword evidence="1" id="KW-0812">Transmembrane</keyword>
<dbReference type="AlphaFoldDB" id="A0A432WM72"/>
<name>A0A432WM72_9GAMM</name>
<sequence>MKHTALSAISLQKYLPRLVGLLPVVLVLSFSVREGSIVNKHVPLSSTAALGSIFLLLVLVVLWGVGNLLGRILMRVYAKLGGPPSVSALKFSIAAIALTIAGAAMGYHFGTQAGQVVAERWQPRVILNSEGLVRQTLSHEGAEVSEMRPTQRNWPHEFNWNSEQATLTLDADRAVSIRVPFLQQLISYKPEISYVSFIRVQPVVWHDNEYLAVLMTLRPTSQRSALAVFDVQGQLIYEELLQRCLHPEEQQFASSNVGGSQMLMVNHCHAFTLVAF</sequence>
<keyword evidence="1" id="KW-0472">Membrane</keyword>
<dbReference type="EMBL" id="PIPO01000001">
    <property type="protein sequence ID" value="RUO34858.1"/>
    <property type="molecule type" value="Genomic_DNA"/>
</dbReference>
<evidence type="ECO:0000313" key="2">
    <source>
        <dbReference type="EMBL" id="RUO34858.1"/>
    </source>
</evidence>
<comment type="caution">
    <text evidence="2">The sequence shown here is derived from an EMBL/GenBank/DDBJ whole genome shotgun (WGS) entry which is preliminary data.</text>
</comment>
<reference evidence="2 3" key="1">
    <citation type="journal article" date="2011" name="Front. Microbiol.">
        <title>Genomic signatures of strain selection and enhancement in Bacillus atrophaeus var. globigii, a historical biowarfare simulant.</title>
        <authorList>
            <person name="Gibbons H.S."/>
            <person name="Broomall S.M."/>
            <person name="McNew L.A."/>
            <person name="Daligault H."/>
            <person name="Chapman C."/>
            <person name="Bruce D."/>
            <person name="Karavis M."/>
            <person name="Krepps M."/>
            <person name="McGregor P.A."/>
            <person name="Hong C."/>
            <person name="Park K.H."/>
            <person name="Akmal A."/>
            <person name="Feldman A."/>
            <person name="Lin J.S."/>
            <person name="Chang W.E."/>
            <person name="Higgs B.W."/>
            <person name="Demirev P."/>
            <person name="Lindquist J."/>
            <person name="Liem A."/>
            <person name="Fochler E."/>
            <person name="Read T.D."/>
            <person name="Tapia R."/>
            <person name="Johnson S."/>
            <person name="Bishop-Lilly K.A."/>
            <person name="Detter C."/>
            <person name="Han C."/>
            <person name="Sozhamannan S."/>
            <person name="Rosenzweig C.N."/>
            <person name="Skowronski E.W."/>
        </authorList>
    </citation>
    <scope>NUCLEOTIDE SEQUENCE [LARGE SCALE GENOMIC DNA]</scope>
    <source>
        <strain evidence="2 3">Y4G10-17</strain>
    </source>
</reference>
<evidence type="ECO:0000256" key="1">
    <source>
        <dbReference type="SAM" id="Phobius"/>
    </source>
</evidence>
<proteinExistence type="predicted"/>
<protein>
    <submittedName>
        <fullName evidence="2">Uncharacterized protein</fullName>
    </submittedName>
</protein>
<gene>
    <name evidence="2" type="ORF">CWE14_02345</name>
</gene>
<dbReference type="RefSeq" id="WP_126797895.1">
    <property type="nucleotide sequence ID" value="NZ_PIPO01000001.1"/>
</dbReference>
<keyword evidence="3" id="KW-1185">Reference proteome</keyword>
<organism evidence="2 3">
    <name type="scientific">Aliidiomarina soli</name>
    <dbReference type="NCBI Taxonomy" id="1928574"/>
    <lineage>
        <taxon>Bacteria</taxon>
        <taxon>Pseudomonadati</taxon>
        <taxon>Pseudomonadota</taxon>
        <taxon>Gammaproteobacteria</taxon>
        <taxon>Alteromonadales</taxon>
        <taxon>Idiomarinaceae</taxon>
        <taxon>Aliidiomarina</taxon>
    </lineage>
</organism>
<accession>A0A432WM72</accession>
<dbReference type="Proteomes" id="UP000287823">
    <property type="component" value="Unassembled WGS sequence"/>
</dbReference>
<evidence type="ECO:0000313" key="3">
    <source>
        <dbReference type="Proteomes" id="UP000287823"/>
    </source>
</evidence>
<feature type="transmembrane region" description="Helical" evidence="1">
    <location>
        <begin position="91"/>
        <end position="110"/>
    </location>
</feature>
<feature type="transmembrane region" description="Helical" evidence="1">
    <location>
        <begin position="49"/>
        <end position="70"/>
    </location>
</feature>
<keyword evidence="1" id="KW-1133">Transmembrane helix</keyword>